<dbReference type="Gene3D" id="1.20.120.1760">
    <property type="match status" value="1"/>
</dbReference>
<keyword evidence="6 13" id="KW-1133">Transmembrane helix</keyword>
<comment type="caution">
    <text evidence="16">The sequence shown here is derived from an EMBL/GenBank/DDBJ whole genome shotgun (WGS) entry which is preliminary data.</text>
</comment>
<feature type="transmembrane region" description="Helical" evidence="13">
    <location>
        <begin position="21"/>
        <end position="40"/>
    </location>
</feature>
<dbReference type="NCBIfam" id="TIGR00560">
    <property type="entry name" value="pgsA"/>
    <property type="match status" value="1"/>
</dbReference>
<keyword evidence="10" id="KW-1208">Phospholipid metabolism</keyword>
<dbReference type="GO" id="GO:0008444">
    <property type="term" value="F:CDP-diacylglycerol-glycerol-3-phosphate 3-phosphatidyltransferase activity"/>
    <property type="evidence" value="ECO:0007669"/>
    <property type="project" value="UniProtKB-UniRule"/>
</dbReference>
<evidence type="ECO:0000256" key="12">
    <source>
        <dbReference type="RuleBase" id="RU003750"/>
    </source>
</evidence>
<evidence type="ECO:0000256" key="2">
    <source>
        <dbReference type="ARBA" id="ARBA00010441"/>
    </source>
</evidence>
<dbReference type="Pfam" id="PF02464">
    <property type="entry name" value="CinA"/>
    <property type="match status" value="1"/>
</dbReference>
<dbReference type="InterPro" id="IPR043130">
    <property type="entry name" value="CDP-OH_PTrfase_TM_dom"/>
</dbReference>
<evidence type="ECO:0000256" key="1">
    <source>
        <dbReference type="ARBA" id="ARBA00004141"/>
    </source>
</evidence>
<sequence length="390" mass="40462">MPSKGSRRVGPTPAKGLWTPANVVTLVRICLVPVFVVALISPWPQWLGLPQVADDAKGLVAAGIFILISCTDWLDGYLARSRGEVTDFGKFMDPLADKILVAAALLALVELGSLPSWVVLVILAREFIVSGVRMVAASEGAVIAASWYGKAKTVFQMVAIVLFTVKDSHMAGSVHAAFSDGLWLLSWGVMIVALVLTVVSMLDYIAKARRLIGLARADGTAGAREGAKAGESALDELAAHVLDAARASGRTVGTAESLTGGLVAAALTEVPGSSDAVRGGIVSYAAAVKRDVLGVDAEAIERFGVVSEQTARAMAEGARRELRCDVAVAVTGIAGPGGAEPGKPVGTVWLGVADDAGCRARLLSFAGGRREVREQTVRAALEALLESLEG</sequence>
<comment type="similarity">
    <text evidence="2 12">Belongs to the CDP-alcohol phosphatidyltransferase class-I family.</text>
</comment>
<evidence type="ECO:0000256" key="4">
    <source>
        <dbReference type="ARBA" id="ARBA00022679"/>
    </source>
</evidence>
<protein>
    <recommendedName>
        <fullName evidence="11">CDP-diacylglycerol--glycerol-3-phosphate 3-phosphatidyltransferase</fullName>
        <ecNumber evidence="11">2.7.8.5</ecNumber>
    </recommendedName>
</protein>
<evidence type="ECO:0000259" key="14">
    <source>
        <dbReference type="Pfam" id="PF02464"/>
    </source>
</evidence>
<dbReference type="EMBL" id="DYZL01000046">
    <property type="protein sequence ID" value="HJH42722.1"/>
    <property type="molecule type" value="Genomic_DNA"/>
</dbReference>
<dbReference type="RefSeq" id="WP_103262541.1">
    <property type="nucleotide sequence ID" value="NZ_PPEL01000005.1"/>
</dbReference>
<dbReference type="AlphaFoldDB" id="A0A2K2U7F0"/>
<dbReference type="PANTHER" id="PTHR14269">
    <property type="entry name" value="CDP-DIACYLGLYCEROL--GLYCEROL-3-PHOSPHATE 3-PHOSPHATIDYLTRANSFERASE-RELATED"/>
    <property type="match status" value="1"/>
</dbReference>
<evidence type="ECO:0000313" key="16">
    <source>
        <dbReference type="EMBL" id="PNV66253.1"/>
    </source>
</evidence>
<feature type="transmembrane region" description="Helical" evidence="13">
    <location>
        <begin position="182"/>
        <end position="206"/>
    </location>
</feature>
<dbReference type="Proteomes" id="UP000236488">
    <property type="component" value="Unassembled WGS sequence"/>
</dbReference>
<evidence type="ECO:0000256" key="13">
    <source>
        <dbReference type="SAM" id="Phobius"/>
    </source>
</evidence>
<comment type="subcellular location">
    <subcellularLocation>
        <location evidence="1">Membrane</location>
        <topology evidence="1">Multi-pass membrane protein</topology>
    </subcellularLocation>
</comment>
<name>A0A2K2U7F0_9ACTN</name>
<dbReference type="PANTHER" id="PTHR14269:SF62">
    <property type="entry name" value="CDP-DIACYLGLYCEROL--GLYCEROL-3-PHOSPHATE 3-PHOSPHATIDYLTRANSFERASE 1, CHLOROPLASTIC"/>
    <property type="match status" value="1"/>
</dbReference>
<reference evidence="16 17" key="1">
    <citation type="journal article" date="2018" name="Int. J. Syst. Evol. Microbiol.">
        <title>Rubneribacter badeniensis gen. nov., sp. nov. and Enteroscipio rubneri gen. nov., sp. nov., new members of the Eggerthellaceae isolated from human faeces.</title>
        <authorList>
            <person name="Danylec N."/>
            <person name="Gobl A."/>
            <person name="Stoll D.A."/>
            <person name="Hetzer B."/>
            <person name="Kulling S.E."/>
            <person name="Huch M."/>
        </authorList>
    </citation>
    <scope>NUCLEOTIDE SEQUENCE [LARGE SCALE GENOMIC DNA]</scope>
    <source>
        <strain evidence="16 17">ResAG-85</strain>
    </source>
</reference>
<organism evidence="16 17">
    <name type="scientific">Rubneribacter badeniensis</name>
    <dbReference type="NCBI Taxonomy" id="2070688"/>
    <lineage>
        <taxon>Bacteria</taxon>
        <taxon>Bacillati</taxon>
        <taxon>Actinomycetota</taxon>
        <taxon>Coriobacteriia</taxon>
        <taxon>Eggerthellales</taxon>
        <taxon>Eggerthellaceae</taxon>
        <taxon>Rubneribacter</taxon>
    </lineage>
</organism>
<evidence type="ECO:0000256" key="8">
    <source>
        <dbReference type="ARBA" id="ARBA00023136"/>
    </source>
</evidence>
<dbReference type="Pfam" id="PF01066">
    <property type="entry name" value="CDP-OH_P_transf"/>
    <property type="match status" value="1"/>
</dbReference>
<reference evidence="15" key="2">
    <citation type="journal article" date="2021" name="PeerJ">
        <title>Extensive microbial diversity within the chicken gut microbiome revealed by metagenomics and culture.</title>
        <authorList>
            <person name="Gilroy R."/>
            <person name="Ravi A."/>
            <person name="Getino M."/>
            <person name="Pursley I."/>
            <person name="Horton D.L."/>
            <person name="Alikhan N.F."/>
            <person name="Baker D."/>
            <person name="Gharbi K."/>
            <person name="Hall N."/>
            <person name="Watson M."/>
            <person name="Adriaenssens E.M."/>
            <person name="Foster-Nyarko E."/>
            <person name="Jarju S."/>
            <person name="Secka A."/>
            <person name="Antonio M."/>
            <person name="Oren A."/>
            <person name="Chaudhuri R.R."/>
            <person name="La Ragione R."/>
            <person name="Hildebrand F."/>
            <person name="Pallen M.J."/>
        </authorList>
    </citation>
    <scope>NUCLEOTIDE SEQUENCE</scope>
    <source>
        <strain evidence="15">USAMLcec12-2067</strain>
    </source>
</reference>
<dbReference type="PROSITE" id="PS00379">
    <property type="entry name" value="CDP_ALCOHOL_P_TRANSF"/>
    <property type="match status" value="1"/>
</dbReference>
<evidence type="ECO:0000256" key="5">
    <source>
        <dbReference type="ARBA" id="ARBA00022692"/>
    </source>
</evidence>
<dbReference type="InterPro" id="IPR004570">
    <property type="entry name" value="Phosphatidylglycerol_P_synth"/>
</dbReference>
<evidence type="ECO:0000256" key="6">
    <source>
        <dbReference type="ARBA" id="ARBA00022989"/>
    </source>
</evidence>
<keyword evidence="3" id="KW-0444">Lipid biosynthesis</keyword>
<feature type="domain" description="CinA C-terminal" evidence="14">
    <location>
        <begin position="236"/>
        <end position="387"/>
    </location>
</feature>
<keyword evidence="8 13" id="KW-0472">Membrane</keyword>
<dbReference type="SUPFAM" id="SSF142433">
    <property type="entry name" value="CinA-like"/>
    <property type="match status" value="1"/>
</dbReference>
<evidence type="ECO:0000256" key="3">
    <source>
        <dbReference type="ARBA" id="ARBA00022516"/>
    </source>
</evidence>
<proteinExistence type="inferred from homology"/>
<dbReference type="InterPro" id="IPR050324">
    <property type="entry name" value="CDP-alcohol_PTase-I"/>
</dbReference>
<evidence type="ECO:0000256" key="11">
    <source>
        <dbReference type="NCBIfam" id="TIGR00560"/>
    </source>
</evidence>
<keyword evidence="7" id="KW-0443">Lipid metabolism</keyword>
<accession>A0A2K2U7F0</accession>
<dbReference type="EC" id="2.7.8.5" evidence="11"/>
<reference evidence="15" key="3">
    <citation type="submission" date="2021-09" db="EMBL/GenBank/DDBJ databases">
        <authorList>
            <person name="Gilroy R."/>
        </authorList>
    </citation>
    <scope>NUCLEOTIDE SEQUENCE</scope>
    <source>
        <strain evidence="15">USAMLcec12-2067</strain>
    </source>
</reference>
<evidence type="ECO:0000256" key="10">
    <source>
        <dbReference type="ARBA" id="ARBA00023264"/>
    </source>
</evidence>
<dbReference type="NCBIfam" id="TIGR00199">
    <property type="entry name" value="PncC_domain"/>
    <property type="match status" value="1"/>
</dbReference>
<dbReference type="GO" id="GO:0016020">
    <property type="term" value="C:membrane"/>
    <property type="evidence" value="ECO:0007669"/>
    <property type="project" value="UniProtKB-SubCell"/>
</dbReference>
<dbReference type="UniPathway" id="UPA00085"/>
<evidence type="ECO:0000313" key="15">
    <source>
        <dbReference type="EMBL" id="HJH42722.1"/>
    </source>
</evidence>
<dbReference type="InterPro" id="IPR048254">
    <property type="entry name" value="CDP_ALCOHOL_P_TRANSF_CS"/>
</dbReference>
<dbReference type="InterPro" id="IPR008136">
    <property type="entry name" value="CinA_C"/>
</dbReference>
<evidence type="ECO:0000313" key="17">
    <source>
        <dbReference type="Proteomes" id="UP000236488"/>
    </source>
</evidence>
<dbReference type="GO" id="GO:0046474">
    <property type="term" value="P:glycerophospholipid biosynthetic process"/>
    <property type="evidence" value="ECO:0007669"/>
    <property type="project" value="TreeGrafter"/>
</dbReference>
<dbReference type="EMBL" id="PPEL01000005">
    <property type="protein sequence ID" value="PNV66253.1"/>
    <property type="molecule type" value="Genomic_DNA"/>
</dbReference>
<dbReference type="InterPro" id="IPR036653">
    <property type="entry name" value="CinA-like_C"/>
</dbReference>
<gene>
    <name evidence="16" type="primary">pgsA</name>
    <name evidence="16" type="ORF">C2L80_02225</name>
    <name evidence="15" type="ORF">K8V16_02905</name>
</gene>
<feature type="transmembrane region" description="Helical" evidence="13">
    <location>
        <begin position="99"/>
        <end position="124"/>
    </location>
</feature>
<dbReference type="InterPro" id="IPR000462">
    <property type="entry name" value="CDP-OH_P_trans"/>
</dbReference>
<keyword evidence="5 13" id="KW-0812">Transmembrane</keyword>
<dbReference type="Gene3D" id="3.90.950.20">
    <property type="entry name" value="CinA-like"/>
    <property type="match status" value="1"/>
</dbReference>
<keyword evidence="17" id="KW-1185">Reference proteome</keyword>
<keyword evidence="9" id="KW-0594">Phospholipid biosynthesis</keyword>
<evidence type="ECO:0000256" key="7">
    <source>
        <dbReference type="ARBA" id="ARBA00023098"/>
    </source>
</evidence>
<keyword evidence="4 12" id="KW-0808">Transferase</keyword>
<dbReference type="Proteomes" id="UP000789325">
    <property type="component" value="Unassembled WGS sequence"/>
</dbReference>
<evidence type="ECO:0000256" key="9">
    <source>
        <dbReference type="ARBA" id="ARBA00023209"/>
    </source>
</evidence>